<dbReference type="EMBL" id="AP018165">
    <property type="protein sequence ID" value="BAX96269.1"/>
    <property type="molecule type" value="Genomic_DNA"/>
</dbReference>
<proteinExistence type="predicted"/>
<dbReference type="AlphaFoldDB" id="A0A1Z4ETI6"/>
<dbReference type="KEGG" id="mste:MSTE_00934"/>
<evidence type="ECO:0000313" key="1">
    <source>
        <dbReference type="EMBL" id="BAX96269.1"/>
    </source>
</evidence>
<sequence length="52" mass="5713">MDSQTTFTSPYEKRVELVKQALMSASSLDSDTAGELAVEVLRALNSIPEKVR</sequence>
<dbReference type="Proteomes" id="UP000217954">
    <property type="component" value="Chromosome"/>
</dbReference>
<dbReference type="InterPro" id="IPR046274">
    <property type="entry name" value="DUF6307"/>
</dbReference>
<accession>A0A1Z4ETI6</accession>
<dbReference type="RefSeq" id="WP_167455673.1">
    <property type="nucleotide sequence ID" value="NZ_AP018165.1"/>
</dbReference>
<name>A0A1Z4ETI6_9MYCO</name>
<protein>
    <submittedName>
        <fullName evidence="1">Uncharacterized protein</fullName>
    </submittedName>
</protein>
<gene>
    <name evidence="1" type="ORF">MSTE_00934</name>
</gene>
<keyword evidence="2" id="KW-1185">Reference proteome</keyword>
<reference evidence="1 2" key="2">
    <citation type="journal article" date="2017" name="Int. J. Syst. Evol. Microbiol.">
        <title>Mycobacterium stephanolepidis sp. nov., a rapidly growing species related to Mycobacterium chelonae, isolated from marine teleost fish, Stephanolepis cirrhifer.</title>
        <authorList>
            <person name="Fukano H."/>
            <person name="Wada S."/>
            <person name="Kurata O."/>
            <person name="Katayama K."/>
            <person name="Fujiwara N."/>
            <person name="Hoshino Y."/>
        </authorList>
    </citation>
    <scope>NUCLEOTIDE SEQUENCE [LARGE SCALE GENOMIC DNA]</scope>
    <source>
        <strain evidence="1 2">NJB0901</strain>
    </source>
</reference>
<reference evidence="2" key="1">
    <citation type="journal article" date="2017" name="Genome Announc.">
        <title>Complete Genome Sequence of Mycobacterium stephanolepidis.</title>
        <authorList>
            <person name="Fukano H."/>
            <person name="Yoshida M."/>
            <person name="Katayama Y."/>
            <person name="Omatsu T."/>
            <person name="Mizutani T."/>
            <person name="Kurata O."/>
            <person name="Wada S."/>
            <person name="Hoshino Y."/>
        </authorList>
    </citation>
    <scope>NUCLEOTIDE SEQUENCE [LARGE SCALE GENOMIC DNA]</scope>
    <source>
        <strain evidence="2">NJB0901</strain>
    </source>
</reference>
<evidence type="ECO:0000313" key="2">
    <source>
        <dbReference type="Proteomes" id="UP000217954"/>
    </source>
</evidence>
<dbReference type="Pfam" id="PF19826">
    <property type="entry name" value="DUF6307"/>
    <property type="match status" value="1"/>
</dbReference>
<organism evidence="1 2">
    <name type="scientific">[Mycobacterium] stephanolepidis</name>
    <dbReference type="NCBI Taxonomy" id="1520670"/>
    <lineage>
        <taxon>Bacteria</taxon>
        <taxon>Bacillati</taxon>
        <taxon>Actinomycetota</taxon>
        <taxon>Actinomycetes</taxon>
        <taxon>Mycobacteriales</taxon>
        <taxon>Mycobacteriaceae</taxon>
        <taxon>Mycobacteroides</taxon>
    </lineage>
</organism>